<dbReference type="PANTHER" id="PTHR24305">
    <property type="entry name" value="CYTOCHROME P450"/>
    <property type="match status" value="1"/>
</dbReference>
<keyword evidence="8" id="KW-0378">Hydrolase</keyword>
<keyword evidence="9 16" id="KW-1133">Transmembrane helix</keyword>
<dbReference type="GO" id="GO:0000272">
    <property type="term" value="P:polysaccharide catabolic process"/>
    <property type="evidence" value="ECO:0007669"/>
    <property type="project" value="InterPro"/>
</dbReference>
<dbReference type="PRINTS" id="PR00463">
    <property type="entry name" value="EP450I"/>
</dbReference>
<dbReference type="Proteomes" id="UP000434172">
    <property type="component" value="Unassembled WGS sequence"/>
</dbReference>
<evidence type="ECO:0000256" key="14">
    <source>
        <dbReference type="ARBA" id="ARBA00023295"/>
    </source>
</evidence>
<feature type="compositionally biased region" description="Low complexity" evidence="15">
    <location>
        <begin position="1424"/>
        <end position="1439"/>
    </location>
</feature>
<keyword evidence="6 16" id="KW-0812">Transmembrane</keyword>
<dbReference type="InterPro" id="IPR002401">
    <property type="entry name" value="Cyt_P450_E_grp-I"/>
</dbReference>
<dbReference type="PANTHER" id="PTHR24305:SF237">
    <property type="entry name" value="CYTOCHROME P450 MONOOXYGENASE ATNE-RELATED"/>
    <property type="match status" value="1"/>
</dbReference>
<dbReference type="GO" id="GO:0016705">
    <property type="term" value="F:oxidoreductase activity, acting on paired donors, with incorporation or reduction of molecular oxygen"/>
    <property type="evidence" value="ECO:0007669"/>
    <property type="project" value="InterPro"/>
</dbReference>
<keyword evidence="13 16" id="KW-0472">Membrane</keyword>
<comment type="cofactor">
    <cofactor evidence="1">
        <name>heme</name>
        <dbReference type="ChEBI" id="CHEBI:30413"/>
    </cofactor>
</comment>
<dbReference type="GO" id="GO:0020037">
    <property type="term" value="F:heme binding"/>
    <property type="evidence" value="ECO:0007669"/>
    <property type="project" value="InterPro"/>
</dbReference>
<dbReference type="OrthoDB" id="1470350at2759"/>
<keyword evidence="5" id="KW-0349">Heme</keyword>
<dbReference type="InterPro" id="IPR001128">
    <property type="entry name" value="Cyt_P450"/>
</dbReference>
<keyword evidence="7" id="KW-0479">Metal-binding</keyword>
<gene>
    <name evidence="18" type="ORF">GQ607_005829</name>
</gene>
<evidence type="ECO:0000256" key="7">
    <source>
        <dbReference type="ARBA" id="ARBA00022723"/>
    </source>
</evidence>
<comment type="similarity">
    <text evidence="4">Belongs to the cytochrome P450 family.</text>
</comment>
<feature type="transmembrane region" description="Helical" evidence="16">
    <location>
        <begin position="1203"/>
        <end position="1224"/>
    </location>
</feature>
<keyword evidence="19" id="KW-1185">Reference proteome</keyword>
<organism evidence="18 19">
    <name type="scientific">Colletotrichum asianum</name>
    <dbReference type="NCBI Taxonomy" id="702518"/>
    <lineage>
        <taxon>Eukaryota</taxon>
        <taxon>Fungi</taxon>
        <taxon>Dikarya</taxon>
        <taxon>Ascomycota</taxon>
        <taxon>Pezizomycotina</taxon>
        <taxon>Sordariomycetes</taxon>
        <taxon>Hypocreomycetidae</taxon>
        <taxon>Glomerellales</taxon>
        <taxon>Glomerellaceae</taxon>
        <taxon>Colletotrichum</taxon>
        <taxon>Colletotrichum gloeosporioides species complex</taxon>
    </lineage>
</organism>
<evidence type="ECO:0000256" key="13">
    <source>
        <dbReference type="ARBA" id="ARBA00023136"/>
    </source>
</evidence>
<dbReference type="EMBL" id="WOWK01000026">
    <property type="protein sequence ID" value="KAF0327065.1"/>
    <property type="molecule type" value="Genomic_DNA"/>
</dbReference>
<proteinExistence type="inferred from homology"/>
<evidence type="ECO:0000256" key="12">
    <source>
        <dbReference type="ARBA" id="ARBA00023033"/>
    </source>
</evidence>
<feature type="transmembrane region" description="Helical" evidence="16">
    <location>
        <begin position="1004"/>
        <end position="1025"/>
    </location>
</feature>
<evidence type="ECO:0000256" key="16">
    <source>
        <dbReference type="SAM" id="Phobius"/>
    </source>
</evidence>
<dbReference type="InterPro" id="IPR017853">
    <property type="entry name" value="GH"/>
</dbReference>
<evidence type="ECO:0000256" key="4">
    <source>
        <dbReference type="ARBA" id="ARBA00010617"/>
    </source>
</evidence>
<dbReference type="InterPro" id="IPR001547">
    <property type="entry name" value="Glyco_hydro_5"/>
</dbReference>
<comment type="caution">
    <text evidence="18">The sequence shown here is derived from an EMBL/GenBank/DDBJ whole genome shotgun (WGS) entry which is preliminary data.</text>
</comment>
<evidence type="ECO:0000313" key="18">
    <source>
        <dbReference type="EMBL" id="KAF0327065.1"/>
    </source>
</evidence>
<dbReference type="SUPFAM" id="SSF51445">
    <property type="entry name" value="(Trans)glycosidases"/>
    <property type="match status" value="1"/>
</dbReference>
<dbReference type="GO" id="GO:0004497">
    <property type="term" value="F:monooxygenase activity"/>
    <property type="evidence" value="ECO:0007669"/>
    <property type="project" value="UniProtKB-KW"/>
</dbReference>
<dbReference type="SUPFAM" id="SSF48264">
    <property type="entry name" value="Cytochrome P450"/>
    <property type="match status" value="2"/>
</dbReference>
<evidence type="ECO:0000256" key="8">
    <source>
        <dbReference type="ARBA" id="ARBA00022801"/>
    </source>
</evidence>
<dbReference type="InterPro" id="IPR036396">
    <property type="entry name" value="Cyt_P450_sf"/>
</dbReference>
<evidence type="ECO:0000256" key="9">
    <source>
        <dbReference type="ARBA" id="ARBA00022989"/>
    </source>
</evidence>
<keyword evidence="11" id="KW-0408">Iron</keyword>
<dbReference type="GO" id="GO:0004553">
    <property type="term" value="F:hydrolase activity, hydrolyzing O-glycosyl compounds"/>
    <property type="evidence" value="ECO:0007669"/>
    <property type="project" value="InterPro"/>
</dbReference>
<evidence type="ECO:0000256" key="2">
    <source>
        <dbReference type="ARBA" id="ARBA00004370"/>
    </source>
</evidence>
<dbReference type="Pfam" id="PF00067">
    <property type="entry name" value="p450"/>
    <property type="match status" value="3"/>
</dbReference>
<evidence type="ECO:0000256" key="1">
    <source>
        <dbReference type="ARBA" id="ARBA00001971"/>
    </source>
</evidence>
<dbReference type="Gene3D" id="3.20.20.80">
    <property type="entry name" value="Glycosidases"/>
    <property type="match status" value="1"/>
</dbReference>
<sequence>MAPETNHFWLWLGVAAVGGVLYVAGIVAYRIFFHPLAKYPGPFIAKITDGYQLYHAWKGDRHLDFHKLHSKYGKIVRFGPNSVSFNSATSLKEIYGFRSNVRKAEFYNAFVHPAANTHNTRDKEVHARKRRVLAHAFSDSAMKEMERYILGNVRSFTTEIGRGGSPDAKGWSSTKNMADWCNYLAMDILGDLSFGKAFHMLEAPDNRFALDLVAAATKRHLICGTMPIVDKLKLDKFLFPTIAAGRARYMAYSKGQLTERTKLGEDTDRRDFFYYLLKARDPETGQGFSTPELWGESNLLIIAGSDTTSTAMAATIFYLVRNADALKKATGEVRSKFADVEEIRQGATLNSCTYLRACIDEAMRLSPSVGGLLPREVLAGGMTIDGAHIPAGTVVGTPHYTIHHNEDYYPSAYSYIPERWMVGATNPVSGRQTTEEDAARAQSAFCPFSIGARGCIGKGLAYAEMSTTIARTLFLYDMRKAVGVVDPAEGRADLEEGRRRVSEFQLFDTFTSMKDAPVCPDNLPDASFFSPRLLTMKFLSTLVGFAGLCAALPHNTRQSWPNGPLVANGGEAVDASGNRVVFAGTNWPGHGEVMVPEGLQFLSVEGVVSKIKSIGMNAIRLTYAIELVDQIYANDGKDIDLKTAFVNGLGETNGTAVLAQVLANNPSWTEATTRLEVYDAIAAECEKQQVYILLDNHMSKGKWCCSGDDGNTWWGDTEFNATNWVRGLTYMANHGKSWPAFVAMSLRNELRQATNNPDLVSASYHWQDWYKYIQQGTNAINGANPDVLIYLSGLNYDTTVAPVFEGTALEPGTETFNLADFEGYANKLVLEIHNYEGSIGSCDSLKYNLYHKGFQAANASDPETVNVFPVALTEFGFNMNDNTYQNVYSTCLSEYLPEYKASWFIWVLVGSYYTRQGTQNFDESWGLLKADWSDWRNQDYVDQQLAPMCTIDDSHEGQFPTTQCVMAADEGDDFSNNLFSDLAPLLALFGDRVTTQFMSQSMGWADNVILAMAPVGIITIIISAIRVSGHSWLKAVVGRACENLAVAEAELMSSTSDEVCELWNGKEVVRCMGAAPVVEFICLLPDKLTDDGRALDIDVLPLSKAVEEDYADTSSTRSDEEAKGRPPRPQTPPQKISIIRNLDNGSPNISLNAHPLAKRMELYIVAAIGAFFQVGIVVYAAIATYHPCLRFTKDGQNVLRYAYPGYAIGTVFLAMGLVTCAHVVESSTQERRFEARDGRGARMLWLQQRKTVNDQVFRSSVVFPRYAQPMIITSRRAKIDHESPEGFSLDVAEVHVQDTVSDGPDSVLEIKTVIGTAVALCGFFAQFIGLRALHWSVSIAQLGAILVMVCLRALVRRQLAVSPRSESLADGFELDWFARSLGRLGREAWSGYSRDKCNKRHNDWVIVSGGQTLLVDPLKEEISHSSTTAGNTSGTAGTSVTRDDSELHLHVARELSSMTEAQSVLVARRNLGDLAQWRNTASGPAACLAQAIEITMNAVFASGPEGDILEWKMTSRYDDSEIQPVGFRLKHKAGDWKIDVGDVEAALSLWLSSTNEKVTDNAQSYSEGRYRRYSSGYGKSLPRKASSGTRSLRILGQYSKELVRDLGWWVPRDLIRIVKIRPHDHGSLVVKKHRLVGYGLHSESSHNGQNIRLHSVEVNVYDDLLGIDPSSEAAGLDDGGNDAEKGQHTIDENFLAIEFHGDLELLYTHDMFFSFMFAIGGRPHEDLLRLHDRYGPIVRISDNELSFIHPDAWKDSNGHRKGSKPENVKEPLATVGNEHNLFGASLEDHSRMRRVLSHGFSMQAILDQQPLICVHVDLFIRRLREHCKNGTSPVDMVTWYNRVTFDIISDLSWGEPLGCLANQQDHPWIAALGRTVKHQMFRGLAMRFPPFSPLLKALIPVELSRGEEQNFALAAANTIERREMISNSFLLMLGGSETSATALSAVTFFVTSHPKVMERLTKEILSAFPREEDIDVHSVQKLPYLLAVLDETLRLNPPLPHTSPRVVRKGGDEFCGYSVPEDTVISIPHWAMYHSSSNFTEPESFIPERWLGDPLFETDQREGRKPFSFGPRNCIGMNLAYIEMRTILARVIWNFEMRLADESKSWTQGQQVWVVWEKPKLMVYLTPRDRSV</sequence>
<dbReference type="Gene3D" id="1.10.630.10">
    <property type="entry name" value="Cytochrome P450"/>
    <property type="match status" value="2"/>
</dbReference>
<accession>A0A8H3WIH9</accession>
<dbReference type="GO" id="GO:1902181">
    <property type="term" value="P:verruculogen biosynthetic process"/>
    <property type="evidence" value="ECO:0007669"/>
    <property type="project" value="UniProtKB-ARBA"/>
</dbReference>
<evidence type="ECO:0000256" key="6">
    <source>
        <dbReference type="ARBA" id="ARBA00022692"/>
    </source>
</evidence>
<feature type="region of interest" description="Disordered" evidence="15">
    <location>
        <begin position="1424"/>
        <end position="1443"/>
    </location>
</feature>
<keyword evidence="10" id="KW-0560">Oxidoreductase</keyword>
<feature type="transmembrane region" description="Helical" evidence="16">
    <location>
        <begin position="9"/>
        <end position="32"/>
    </location>
</feature>
<feature type="transmembrane region" description="Helical" evidence="16">
    <location>
        <begin position="1335"/>
        <end position="1355"/>
    </location>
</feature>
<evidence type="ECO:0000256" key="3">
    <source>
        <dbReference type="ARBA" id="ARBA00005641"/>
    </source>
</evidence>
<name>A0A8H3WIH9_9PEZI</name>
<protein>
    <submittedName>
        <fullName evidence="18">Cytochrome p450 family protein</fullName>
    </submittedName>
</protein>
<evidence type="ECO:0000259" key="17">
    <source>
        <dbReference type="Pfam" id="PF00150"/>
    </source>
</evidence>
<dbReference type="CDD" id="cd11058">
    <property type="entry name" value="CYP60B-like"/>
    <property type="match status" value="1"/>
</dbReference>
<dbReference type="PROSITE" id="PS00086">
    <property type="entry name" value="CYTOCHROME_P450"/>
    <property type="match status" value="2"/>
</dbReference>
<evidence type="ECO:0000256" key="15">
    <source>
        <dbReference type="SAM" id="MobiDB-lite"/>
    </source>
</evidence>
<dbReference type="Pfam" id="PF00150">
    <property type="entry name" value="Cellulase"/>
    <property type="match status" value="1"/>
</dbReference>
<evidence type="ECO:0000313" key="19">
    <source>
        <dbReference type="Proteomes" id="UP000434172"/>
    </source>
</evidence>
<reference evidence="18 19" key="1">
    <citation type="submission" date="2019-12" db="EMBL/GenBank/DDBJ databases">
        <title>A genome sequence resource for the geographically widespread anthracnose pathogen Colletotrichum asianum.</title>
        <authorList>
            <person name="Meng Y."/>
        </authorList>
    </citation>
    <scope>NUCLEOTIDE SEQUENCE [LARGE SCALE GENOMIC DNA]</scope>
    <source>
        <strain evidence="18 19">ICMP 18580</strain>
    </source>
</reference>
<evidence type="ECO:0000256" key="11">
    <source>
        <dbReference type="ARBA" id="ARBA00023004"/>
    </source>
</evidence>
<evidence type="ECO:0000256" key="10">
    <source>
        <dbReference type="ARBA" id="ARBA00023002"/>
    </source>
</evidence>
<evidence type="ECO:0000256" key="5">
    <source>
        <dbReference type="ARBA" id="ARBA00022617"/>
    </source>
</evidence>
<keyword evidence="12" id="KW-0503">Monooxygenase</keyword>
<dbReference type="FunFam" id="1.10.630.10:FF:000063">
    <property type="entry name" value="Cytochrome P450 monooxygenase"/>
    <property type="match status" value="1"/>
</dbReference>
<dbReference type="CDD" id="cd11061">
    <property type="entry name" value="CYP67-like"/>
    <property type="match status" value="1"/>
</dbReference>
<dbReference type="InterPro" id="IPR017972">
    <property type="entry name" value="Cyt_P450_CS"/>
</dbReference>
<feature type="region of interest" description="Disordered" evidence="15">
    <location>
        <begin position="1108"/>
        <end position="1134"/>
    </location>
</feature>
<feature type="domain" description="Glycoside hydrolase family 5" evidence="17">
    <location>
        <begin position="574"/>
        <end position="908"/>
    </location>
</feature>
<dbReference type="PRINTS" id="PR00385">
    <property type="entry name" value="P450"/>
</dbReference>
<dbReference type="GO" id="GO:0016020">
    <property type="term" value="C:membrane"/>
    <property type="evidence" value="ECO:0007669"/>
    <property type="project" value="UniProtKB-SubCell"/>
</dbReference>
<feature type="transmembrane region" description="Helical" evidence="16">
    <location>
        <begin position="1162"/>
        <end position="1183"/>
    </location>
</feature>
<dbReference type="InterPro" id="IPR050121">
    <property type="entry name" value="Cytochrome_P450_monoxygenase"/>
</dbReference>
<keyword evidence="14" id="KW-0326">Glycosidase</keyword>
<dbReference type="GO" id="GO:0005506">
    <property type="term" value="F:iron ion binding"/>
    <property type="evidence" value="ECO:0007669"/>
    <property type="project" value="InterPro"/>
</dbReference>
<comment type="similarity">
    <text evidence="3">Belongs to the glycosyl hydrolase 5 (cellulase A) family.</text>
</comment>
<comment type="subcellular location">
    <subcellularLocation>
        <location evidence="2">Membrane</location>
    </subcellularLocation>
</comment>